<dbReference type="EMBL" id="LT670818">
    <property type="protein sequence ID" value="SHH08117.1"/>
    <property type="molecule type" value="Genomic_DNA"/>
</dbReference>
<feature type="compositionally biased region" description="Basic and acidic residues" evidence="1">
    <location>
        <begin position="35"/>
        <end position="44"/>
    </location>
</feature>
<protein>
    <submittedName>
        <fullName evidence="2">Uncharacterized protein</fullName>
    </submittedName>
</protein>
<evidence type="ECO:0000313" key="3">
    <source>
        <dbReference type="Proteomes" id="UP000190675"/>
    </source>
</evidence>
<proteinExistence type="predicted"/>
<organism evidence="2 3">
    <name type="scientific">Bradyrhizobium erythrophlei</name>
    <dbReference type="NCBI Taxonomy" id="1437360"/>
    <lineage>
        <taxon>Bacteria</taxon>
        <taxon>Pseudomonadati</taxon>
        <taxon>Pseudomonadota</taxon>
        <taxon>Alphaproteobacteria</taxon>
        <taxon>Hyphomicrobiales</taxon>
        <taxon>Nitrobacteraceae</taxon>
        <taxon>Bradyrhizobium</taxon>
    </lineage>
</organism>
<feature type="region of interest" description="Disordered" evidence="1">
    <location>
        <begin position="35"/>
        <end position="60"/>
    </location>
</feature>
<dbReference type="AlphaFoldDB" id="A0A1M5Q1G4"/>
<reference evidence="2 3" key="1">
    <citation type="submission" date="2016-11" db="EMBL/GenBank/DDBJ databases">
        <authorList>
            <person name="Jaros S."/>
            <person name="Januszkiewicz K."/>
            <person name="Wedrychowicz H."/>
        </authorList>
    </citation>
    <scope>NUCLEOTIDE SEQUENCE [LARGE SCALE GENOMIC DNA]</scope>
    <source>
        <strain evidence="2 3">GAS242</strain>
    </source>
</reference>
<dbReference type="Proteomes" id="UP000190675">
    <property type="component" value="Chromosome I"/>
</dbReference>
<accession>A0A1M5Q1G4</accession>
<sequence>MSILTARELEFLASLRTSWSRLYWNELARLLEEDHTPCDPRHETPPATSQPGRTKGFIRT</sequence>
<gene>
    <name evidence="2" type="ORF">SAMN05444169_5637</name>
</gene>
<evidence type="ECO:0000313" key="2">
    <source>
        <dbReference type="EMBL" id="SHH08117.1"/>
    </source>
</evidence>
<evidence type="ECO:0000256" key="1">
    <source>
        <dbReference type="SAM" id="MobiDB-lite"/>
    </source>
</evidence>
<name>A0A1M5Q1G4_9BRAD</name>